<organism evidence="2 3">
    <name type="scientific">Pleurodeles waltl</name>
    <name type="common">Iberian ribbed newt</name>
    <dbReference type="NCBI Taxonomy" id="8319"/>
    <lineage>
        <taxon>Eukaryota</taxon>
        <taxon>Metazoa</taxon>
        <taxon>Chordata</taxon>
        <taxon>Craniata</taxon>
        <taxon>Vertebrata</taxon>
        <taxon>Euteleostomi</taxon>
        <taxon>Amphibia</taxon>
        <taxon>Batrachia</taxon>
        <taxon>Caudata</taxon>
        <taxon>Salamandroidea</taxon>
        <taxon>Salamandridae</taxon>
        <taxon>Pleurodelinae</taxon>
        <taxon>Pleurodeles</taxon>
    </lineage>
</organism>
<reference evidence="2" key="1">
    <citation type="journal article" date="2022" name="bioRxiv">
        <title>Sequencing and chromosome-scale assembly of the giantPleurodeles waltlgenome.</title>
        <authorList>
            <person name="Brown T."/>
            <person name="Elewa A."/>
            <person name="Iarovenko S."/>
            <person name="Subramanian E."/>
            <person name="Araus A.J."/>
            <person name="Petzold A."/>
            <person name="Susuki M."/>
            <person name="Suzuki K.-i.T."/>
            <person name="Hayashi T."/>
            <person name="Toyoda A."/>
            <person name="Oliveira C."/>
            <person name="Osipova E."/>
            <person name="Leigh N.D."/>
            <person name="Simon A."/>
            <person name="Yun M.H."/>
        </authorList>
    </citation>
    <scope>NUCLEOTIDE SEQUENCE</scope>
    <source>
        <strain evidence="2">20211129_DDA</strain>
        <tissue evidence="2">Liver</tissue>
    </source>
</reference>
<dbReference type="AlphaFoldDB" id="A0AAV7WU23"/>
<keyword evidence="3" id="KW-1185">Reference proteome</keyword>
<comment type="caution">
    <text evidence="2">The sequence shown here is derived from an EMBL/GenBank/DDBJ whole genome shotgun (WGS) entry which is preliminary data.</text>
</comment>
<dbReference type="Proteomes" id="UP001066276">
    <property type="component" value="Chromosome 1_1"/>
</dbReference>
<name>A0AAV7WU23_PLEWA</name>
<evidence type="ECO:0000313" key="2">
    <source>
        <dbReference type="EMBL" id="KAJ1216311.1"/>
    </source>
</evidence>
<sequence length="97" mass="9926">MRRGRGALGRRGAVGRGCPSGPEVGLIRATGYTAPATFGAARAAPESWGASCGLLGVRRPDVQAAPKRRKRRRAGLSGCAQPERMPRSAGLCGGGPD</sequence>
<accession>A0AAV7WU23</accession>
<dbReference type="EMBL" id="JANPWB010000001">
    <property type="protein sequence ID" value="KAJ1216311.1"/>
    <property type="molecule type" value="Genomic_DNA"/>
</dbReference>
<gene>
    <name evidence="2" type="ORF">NDU88_003915</name>
</gene>
<proteinExistence type="predicted"/>
<evidence type="ECO:0000256" key="1">
    <source>
        <dbReference type="SAM" id="MobiDB-lite"/>
    </source>
</evidence>
<feature type="region of interest" description="Disordered" evidence="1">
    <location>
        <begin position="63"/>
        <end position="97"/>
    </location>
</feature>
<protein>
    <submittedName>
        <fullName evidence="2">Uncharacterized protein</fullName>
    </submittedName>
</protein>
<evidence type="ECO:0000313" key="3">
    <source>
        <dbReference type="Proteomes" id="UP001066276"/>
    </source>
</evidence>